<name>A0AAV4TRP3_9ARAC</name>
<gene>
    <name evidence="1" type="ORF">CDAR_520091</name>
</gene>
<dbReference type="EMBL" id="BPLQ01010186">
    <property type="protein sequence ID" value="GIY49005.1"/>
    <property type="molecule type" value="Genomic_DNA"/>
</dbReference>
<protein>
    <submittedName>
        <fullName evidence="1">Uncharacterized protein</fullName>
    </submittedName>
</protein>
<comment type="caution">
    <text evidence="1">The sequence shown here is derived from an EMBL/GenBank/DDBJ whole genome shotgun (WGS) entry which is preliminary data.</text>
</comment>
<dbReference type="Proteomes" id="UP001054837">
    <property type="component" value="Unassembled WGS sequence"/>
</dbReference>
<keyword evidence="2" id="KW-1185">Reference proteome</keyword>
<proteinExistence type="predicted"/>
<organism evidence="1 2">
    <name type="scientific">Caerostris darwini</name>
    <dbReference type="NCBI Taxonomy" id="1538125"/>
    <lineage>
        <taxon>Eukaryota</taxon>
        <taxon>Metazoa</taxon>
        <taxon>Ecdysozoa</taxon>
        <taxon>Arthropoda</taxon>
        <taxon>Chelicerata</taxon>
        <taxon>Arachnida</taxon>
        <taxon>Araneae</taxon>
        <taxon>Araneomorphae</taxon>
        <taxon>Entelegynae</taxon>
        <taxon>Araneoidea</taxon>
        <taxon>Araneidae</taxon>
        <taxon>Caerostris</taxon>
    </lineage>
</organism>
<evidence type="ECO:0000313" key="1">
    <source>
        <dbReference type="EMBL" id="GIY49005.1"/>
    </source>
</evidence>
<reference evidence="1 2" key="1">
    <citation type="submission" date="2021-06" db="EMBL/GenBank/DDBJ databases">
        <title>Caerostris darwini draft genome.</title>
        <authorList>
            <person name="Kono N."/>
            <person name="Arakawa K."/>
        </authorList>
    </citation>
    <scope>NUCLEOTIDE SEQUENCE [LARGE SCALE GENOMIC DNA]</scope>
</reference>
<accession>A0AAV4TRP3</accession>
<feature type="non-terminal residue" evidence="1">
    <location>
        <position position="38"/>
    </location>
</feature>
<sequence length="38" mass="4322">MKSGSEAIFGKRTLYNARRHDFELLVHIETSRSNSVNG</sequence>
<dbReference type="AlphaFoldDB" id="A0AAV4TRP3"/>
<evidence type="ECO:0000313" key="2">
    <source>
        <dbReference type="Proteomes" id="UP001054837"/>
    </source>
</evidence>